<dbReference type="SUPFAM" id="SSF50998">
    <property type="entry name" value="Quinoprotein alcohol dehydrogenase-like"/>
    <property type="match status" value="1"/>
</dbReference>
<proteinExistence type="predicted"/>
<dbReference type="GO" id="GO:0005576">
    <property type="term" value="C:extracellular region"/>
    <property type="evidence" value="ECO:0007669"/>
    <property type="project" value="UniProtKB-SubCell"/>
</dbReference>
<feature type="domain" description="SD-repeat containing protein B" evidence="6">
    <location>
        <begin position="585"/>
        <end position="705"/>
    </location>
</feature>
<feature type="domain" description="SD-repeat containing protein B" evidence="6">
    <location>
        <begin position="24"/>
        <end position="98"/>
    </location>
</feature>
<organism evidence="7 8">
    <name type="scientific">Arundinibacter roseus</name>
    <dbReference type="NCBI Taxonomy" id="2070510"/>
    <lineage>
        <taxon>Bacteria</taxon>
        <taxon>Pseudomonadati</taxon>
        <taxon>Bacteroidota</taxon>
        <taxon>Cytophagia</taxon>
        <taxon>Cytophagales</taxon>
        <taxon>Spirosomataceae</taxon>
        <taxon>Arundinibacter</taxon>
    </lineage>
</organism>
<keyword evidence="8" id="KW-1185">Reference proteome</keyword>
<evidence type="ECO:0000256" key="2">
    <source>
        <dbReference type="ARBA" id="ARBA00022525"/>
    </source>
</evidence>
<feature type="region of interest" description="Disordered" evidence="4">
    <location>
        <begin position="466"/>
        <end position="487"/>
    </location>
</feature>
<keyword evidence="2" id="KW-0964">Secreted</keyword>
<evidence type="ECO:0000256" key="1">
    <source>
        <dbReference type="ARBA" id="ARBA00004613"/>
    </source>
</evidence>
<evidence type="ECO:0000256" key="4">
    <source>
        <dbReference type="SAM" id="MobiDB-lite"/>
    </source>
</evidence>
<comment type="caution">
    <text evidence="7">The sequence shown here is derived from an EMBL/GenBank/DDBJ whole genome shotgun (WGS) entry which is preliminary data.</text>
</comment>
<evidence type="ECO:0000313" key="7">
    <source>
        <dbReference type="EMBL" id="TDB58533.1"/>
    </source>
</evidence>
<dbReference type="AlphaFoldDB" id="A0A4R4JVD8"/>
<dbReference type="OrthoDB" id="3169091at2"/>
<name>A0A4R4JVD8_9BACT</name>
<evidence type="ECO:0000256" key="3">
    <source>
        <dbReference type="ARBA" id="ARBA00022729"/>
    </source>
</evidence>
<feature type="signal peptide" evidence="5">
    <location>
        <begin position="1"/>
        <end position="23"/>
    </location>
</feature>
<dbReference type="InterPro" id="IPR013783">
    <property type="entry name" value="Ig-like_fold"/>
</dbReference>
<evidence type="ECO:0000313" key="8">
    <source>
        <dbReference type="Proteomes" id="UP000295706"/>
    </source>
</evidence>
<reference evidence="7 8" key="1">
    <citation type="submission" date="2019-02" db="EMBL/GenBank/DDBJ databases">
        <title>Arundinibacter roseus gen. nov., sp. nov., a new member of the family Cytophagaceae.</title>
        <authorList>
            <person name="Szuroczki S."/>
            <person name="Khayer B."/>
            <person name="Sproer C."/>
            <person name="Toumi M."/>
            <person name="Szabo A."/>
            <person name="Felfoldi T."/>
            <person name="Schumann P."/>
            <person name="Toth E."/>
        </authorList>
    </citation>
    <scope>NUCLEOTIDE SEQUENCE [LARGE SCALE GENOMIC DNA]</scope>
    <source>
        <strain evidence="7 8">DMA-k-7a</strain>
    </source>
</reference>
<gene>
    <name evidence="7" type="ORF">EZE20_23005</name>
</gene>
<sequence>MKQKLLPCILTVAAGLLCQNALAQVGGRAYQDLNANGKYDSPSEKGISQIKVLAYDRMGQLLGTSLTDTIGLYSLSGIPPQPLRIEFEGLPVGFHPTIGQYLNRFIDGRRREVIDLGLYQPTAYVSESPKIAVSIQPMGDHTDSRIDSLGISTIRILMSDSLVRDDRIQISPKYTGCIWGLTYDRSHNLLYSAALAKRHSGFGPLGSGGIYKTNLLTGKTIPFASLDSLGGNTGPKDLVRDLSSRFESPMNDSLMFPLVGKMGLGGIDLSKNKRILYTVSLFDRKLYSLQLPDNDKAPTSKDLNSFDLAVPRCRGGTYRPFAVKSYKDKVYVGGVCDAQRSGKSKDLIGYVHSFDPETRKMAQVISFPLNYERGTVEYGIGNWFAWTDNPKEVMLKEPAWWAVHPQPILSDIEFDSDGSLIIGLMDRLGHQMASGKGTSDGQWKQTIVISAGDVLRATPKRKNFSLEANASVGRNESKGHNNEQGPQGGEFYFEDIFSVGQTTYHQENGMGGLAILPNNGLVLVSSREPIAEYNSAGISAYDNVTGKKVGSLVAYQQNSTTEFVGRKSNHIGDVEVLGAAPPTLLGHRVWQDCNENGLQDADEVGLSNVKVGLWRESNLIATTQTDSLGIYYFDSRFLTRGLNPGEKYELRIPLQQEPYGLLQIAPSAKELRQDIDNDALEQMGHAVIPFVAPVQGENMFNLDFGFKCVNKSNVTAELLCNGTDLSNATIALKLDNYTSDERYDLTPTPIYTGRADHSSADQIPDQGLLQNQPLASLTEIALSIRIFNVSGCYKVSGLPTT</sequence>
<feature type="chain" id="PRO_5020285658" description="SD-repeat containing protein B domain-containing protein" evidence="5">
    <location>
        <begin position="24"/>
        <end position="801"/>
    </location>
</feature>
<comment type="subcellular location">
    <subcellularLocation>
        <location evidence="1">Secreted</location>
    </subcellularLocation>
</comment>
<dbReference type="Pfam" id="PF17210">
    <property type="entry name" value="SdrD_B"/>
    <property type="match status" value="2"/>
</dbReference>
<accession>A0A4R4JVD8</accession>
<dbReference type="Gene3D" id="2.60.40.10">
    <property type="entry name" value="Immunoglobulins"/>
    <property type="match status" value="2"/>
</dbReference>
<evidence type="ECO:0000256" key="5">
    <source>
        <dbReference type="SAM" id="SignalP"/>
    </source>
</evidence>
<keyword evidence="3 5" id="KW-0732">Signal</keyword>
<dbReference type="InterPro" id="IPR011047">
    <property type="entry name" value="Quinoprotein_ADH-like_sf"/>
</dbReference>
<dbReference type="EMBL" id="SMJU01000023">
    <property type="protein sequence ID" value="TDB58533.1"/>
    <property type="molecule type" value="Genomic_DNA"/>
</dbReference>
<dbReference type="Proteomes" id="UP000295706">
    <property type="component" value="Unassembled WGS sequence"/>
</dbReference>
<dbReference type="RefSeq" id="WP_132122205.1">
    <property type="nucleotide sequence ID" value="NZ_SMJU01000023.1"/>
</dbReference>
<evidence type="ECO:0000259" key="6">
    <source>
        <dbReference type="Pfam" id="PF17210"/>
    </source>
</evidence>
<dbReference type="SUPFAM" id="SSF117074">
    <property type="entry name" value="Hypothetical protein PA1324"/>
    <property type="match status" value="2"/>
</dbReference>
<protein>
    <recommendedName>
        <fullName evidence="6">SD-repeat containing protein B domain-containing protein</fullName>
    </recommendedName>
</protein>
<dbReference type="InterPro" id="IPR033764">
    <property type="entry name" value="Sdr_B"/>
</dbReference>